<dbReference type="PATRIC" id="fig|405446.3.peg.491"/>
<dbReference type="SUPFAM" id="SSF53335">
    <property type="entry name" value="S-adenosyl-L-methionine-dependent methyltransferases"/>
    <property type="match status" value="1"/>
</dbReference>
<proteinExistence type="predicted"/>
<dbReference type="CDD" id="cd02440">
    <property type="entry name" value="AdoMet_MTases"/>
    <property type="match status" value="1"/>
</dbReference>
<dbReference type="Proteomes" id="UP000051863">
    <property type="component" value="Unassembled WGS sequence"/>
</dbReference>
<dbReference type="Pfam" id="PF13692">
    <property type="entry name" value="Glyco_trans_1_4"/>
    <property type="match status" value="1"/>
</dbReference>
<dbReference type="EMBL" id="LDJJ01000017">
    <property type="protein sequence ID" value="KRG69377.1"/>
    <property type="molecule type" value="Genomic_DNA"/>
</dbReference>
<dbReference type="SUPFAM" id="SSF53756">
    <property type="entry name" value="UDP-Glycosyltransferase/glycogen phosphorylase"/>
    <property type="match status" value="1"/>
</dbReference>
<feature type="domain" description="Methyltransferase type 12" evidence="2">
    <location>
        <begin position="64"/>
        <end position="151"/>
    </location>
</feature>
<evidence type="ECO:0000259" key="1">
    <source>
        <dbReference type="Pfam" id="PF00535"/>
    </source>
</evidence>
<evidence type="ECO:0000313" key="4">
    <source>
        <dbReference type="Proteomes" id="UP000051863"/>
    </source>
</evidence>
<keyword evidence="4" id="KW-1185">Reference proteome</keyword>
<gene>
    <name evidence="3" type="ORF">ABB27_05820</name>
</gene>
<dbReference type="PANTHER" id="PTHR43179:SF7">
    <property type="entry name" value="RHAMNOSYLTRANSFERASE WBBL"/>
    <property type="match status" value="1"/>
</dbReference>
<dbReference type="AlphaFoldDB" id="A0A0R0CUD7"/>
<dbReference type="Gene3D" id="3.40.50.150">
    <property type="entry name" value="Vaccinia Virus protein VP39"/>
    <property type="match status" value="1"/>
</dbReference>
<dbReference type="Gene3D" id="3.90.550.10">
    <property type="entry name" value="Spore Coat Polysaccharide Biosynthesis Protein SpsA, Chain A"/>
    <property type="match status" value="1"/>
</dbReference>
<sequence length="1155" mass="128511">MNSRRSLVSDNQINSQGYWDGRFGEDWEVLGGRQQSRFFGAVALNMLPSWLARVSRQRQLAWCDWGCALGDGTNELAQGLPGVQMTGVDFSEVAIVDANARFPGQHFVTENWLDTAAGSTVAGYDVVFSSNTLEHFHQPWAVLDSVAAHARHCLVMMLPYRERERIEEHHASFMPENIPQFVGDKVLVHVQVRDTRADQPCFWPGEQVMLVWAEPNWLAEQQLYLQDVHLDPEPESTLRAQGDTVANLAAELSGGLAKIRSNVAASSEQTAAMDSIRDALSRWRLVFEAANAATGPAWENEARQRSERDAAVLDEALHKLEPLLLGSDLLTALQDAKRRQQLALNEVQQEVRSRQQLVADASQLLSEVENQRSAADIARVDAERAMQVALRLSEQAIALLGPSVGQQLVEHGPAGDSDDARYQRTRLHLASVDKELSDVYASTSWRVTTPIRVLRRLLSHPVQEIRNIVGKAPRPLQGMARFSARTLRSGRLDPSDKAKLKQMLSPSPRIAMADPSLPVDYSHLPMLAPVNGGLPDVYVWAVIDWNFRTQRPQHLAAALAAKGHRVFYISNNFVDSSDAGFKVEALDQSGRLFQVNLNQAGAPQIYHAMPGAKAVAAIRSSLAALLGWARSNSCISFVQHPYWLEPAQFLPNSKLVYDCMDHHGGFEDNADEILAGENQLIRQADLLIVTSQWLHDELSSSARSIAMVRNATEYTHFSERPSKVFADSAGRRVIGYYGAIAEWFDADLLRKLALDNPDALVLMVGRDTAGVAGALSDLSNVRFVGEVAYAELPYWLYGFDVCLLPFKVIPLTLATNPVKVYEYLSAGKPVVSVDLPELSQFEGLVRLAADHEGFLEQVKLALAEPSGDQALELPRKQFASRQTWLHRATTLDNALVALQEPLISIIVLTYNNLDYTKQCLHSLETYSDYENVEIIVVDNASSDGSQEFLADWAANDPRYTFIANESNLGFSAGNNVGLRVAKGEYLVVLNNDTYVTPGWLRTLRNQLSRHPGAGLAGPVTNNIGNEARIEISYDSMDEMLERAGKYTRLHAGRSFDIHTSAFFCVMLTRQAYERVGGLDEQFGVGFFEDDDYCRRLEQAGFSRLCAEDVFVHHHLSASFGKLKAEARQALFEKNKALYEAKWGPWVPHDYRRPPC</sequence>
<dbReference type="CDD" id="cd04186">
    <property type="entry name" value="GT_2_like_c"/>
    <property type="match status" value="1"/>
</dbReference>
<dbReference type="Gene3D" id="3.40.50.2000">
    <property type="entry name" value="Glycogen Phosphorylase B"/>
    <property type="match status" value="1"/>
</dbReference>
<dbReference type="Pfam" id="PF00535">
    <property type="entry name" value="Glycos_transf_2"/>
    <property type="match status" value="1"/>
</dbReference>
<dbReference type="PANTHER" id="PTHR43179">
    <property type="entry name" value="RHAMNOSYLTRANSFERASE WBBL"/>
    <property type="match status" value="1"/>
</dbReference>
<comment type="caution">
    <text evidence="3">The sequence shown here is derived from an EMBL/GenBank/DDBJ whole genome shotgun (WGS) entry which is preliminary data.</text>
</comment>
<feature type="domain" description="Glycosyltransferase 2-like" evidence="1">
    <location>
        <begin position="904"/>
        <end position="1075"/>
    </location>
</feature>
<accession>A0A0R0CUD7</accession>
<dbReference type="InterPro" id="IPR029044">
    <property type="entry name" value="Nucleotide-diphossugar_trans"/>
</dbReference>
<dbReference type="SUPFAM" id="SSF53448">
    <property type="entry name" value="Nucleotide-diphospho-sugar transferases"/>
    <property type="match status" value="1"/>
</dbReference>
<protein>
    <recommendedName>
        <fullName evidence="5">Glycosyl transferase</fullName>
    </recommendedName>
</protein>
<evidence type="ECO:0000259" key="2">
    <source>
        <dbReference type="Pfam" id="PF08242"/>
    </source>
</evidence>
<dbReference type="InterPro" id="IPR029063">
    <property type="entry name" value="SAM-dependent_MTases_sf"/>
</dbReference>
<dbReference type="InterPro" id="IPR013217">
    <property type="entry name" value="Methyltransf_12"/>
</dbReference>
<organism evidence="3 4">
    <name type="scientific">Stenotrophomonas terrae</name>
    <dbReference type="NCBI Taxonomy" id="405446"/>
    <lineage>
        <taxon>Bacteria</taxon>
        <taxon>Pseudomonadati</taxon>
        <taxon>Pseudomonadota</taxon>
        <taxon>Gammaproteobacteria</taxon>
        <taxon>Lysobacterales</taxon>
        <taxon>Lysobacteraceae</taxon>
        <taxon>Stenotrophomonas</taxon>
    </lineage>
</organism>
<dbReference type="Pfam" id="PF08242">
    <property type="entry name" value="Methyltransf_12"/>
    <property type="match status" value="1"/>
</dbReference>
<dbReference type="InterPro" id="IPR001173">
    <property type="entry name" value="Glyco_trans_2-like"/>
</dbReference>
<dbReference type="Gene3D" id="3.40.50.11010">
    <property type="match status" value="1"/>
</dbReference>
<reference evidence="3 4" key="1">
    <citation type="submission" date="2015-05" db="EMBL/GenBank/DDBJ databases">
        <title>Genome sequencing and analysis of members of genus Stenotrophomonas.</title>
        <authorList>
            <person name="Patil P.P."/>
            <person name="Midha S."/>
            <person name="Patil P.B."/>
        </authorList>
    </citation>
    <scope>NUCLEOTIDE SEQUENCE [LARGE SCALE GENOMIC DNA]</scope>
    <source>
        <strain evidence="3 4">DSM 18941</strain>
    </source>
</reference>
<evidence type="ECO:0000313" key="3">
    <source>
        <dbReference type="EMBL" id="KRG69377.1"/>
    </source>
</evidence>
<name>A0A0R0CUD7_9GAMM</name>
<evidence type="ECO:0008006" key="5">
    <source>
        <dbReference type="Google" id="ProtNLM"/>
    </source>
</evidence>